<dbReference type="Proteomes" id="UP001428290">
    <property type="component" value="Unassembled WGS sequence"/>
</dbReference>
<dbReference type="Gene3D" id="3.30.450.40">
    <property type="match status" value="3"/>
</dbReference>
<protein>
    <recommendedName>
        <fullName evidence="1">GGDEF domain-containing protein</fullName>
    </recommendedName>
</protein>
<dbReference type="Pfam" id="PF00990">
    <property type="entry name" value="GGDEF"/>
    <property type="match status" value="1"/>
</dbReference>
<proteinExistence type="predicted"/>
<dbReference type="Pfam" id="PF13185">
    <property type="entry name" value="GAF_2"/>
    <property type="match status" value="2"/>
</dbReference>
<dbReference type="CDD" id="cd01949">
    <property type="entry name" value="GGDEF"/>
    <property type="match status" value="1"/>
</dbReference>
<comment type="caution">
    <text evidence="2">The sequence shown here is derived from an EMBL/GenBank/DDBJ whole genome shotgun (WGS) entry which is preliminary data.</text>
</comment>
<accession>A0ABP9X2N5</accession>
<evidence type="ECO:0000259" key="1">
    <source>
        <dbReference type="PROSITE" id="PS50887"/>
    </source>
</evidence>
<organism evidence="2 3">
    <name type="scientific">Herpetosiphon gulosus</name>
    <dbReference type="NCBI Taxonomy" id="1973496"/>
    <lineage>
        <taxon>Bacteria</taxon>
        <taxon>Bacillati</taxon>
        <taxon>Chloroflexota</taxon>
        <taxon>Chloroflexia</taxon>
        <taxon>Herpetosiphonales</taxon>
        <taxon>Herpetosiphonaceae</taxon>
        <taxon>Herpetosiphon</taxon>
    </lineage>
</organism>
<dbReference type="PANTHER" id="PTHR45138">
    <property type="entry name" value="REGULATORY COMPONENTS OF SENSORY TRANSDUCTION SYSTEM"/>
    <property type="match status" value="1"/>
</dbReference>
<dbReference type="InterPro" id="IPR003018">
    <property type="entry name" value="GAF"/>
</dbReference>
<dbReference type="SMART" id="SM00267">
    <property type="entry name" value="GGDEF"/>
    <property type="match status" value="1"/>
</dbReference>
<dbReference type="RefSeq" id="WP_345723264.1">
    <property type="nucleotide sequence ID" value="NZ_BAABRU010000012.1"/>
</dbReference>
<dbReference type="SUPFAM" id="SSF55073">
    <property type="entry name" value="Nucleotide cyclase"/>
    <property type="match status" value="1"/>
</dbReference>
<dbReference type="SMART" id="SM00065">
    <property type="entry name" value="GAF"/>
    <property type="match status" value="3"/>
</dbReference>
<evidence type="ECO:0000313" key="3">
    <source>
        <dbReference type="Proteomes" id="UP001428290"/>
    </source>
</evidence>
<dbReference type="Pfam" id="PF01590">
    <property type="entry name" value="GAF"/>
    <property type="match status" value="1"/>
</dbReference>
<reference evidence="2 3" key="1">
    <citation type="submission" date="2024-02" db="EMBL/GenBank/DDBJ databases">
        <title>Herpetosiphon gulosus NBRC 112829.</title>
        <authorList>
            <person name="Ichikawa N."/>
            <person name="Katano-Makiyama Y."/>
            <person name="Hidaka K."/>
        </authorList>
    </citation>
    <scope>NUCLEOTIDE SEQUENCE [LARGE SCALE GENOMIC DNA]</scope>
    <source>
        <strain evidence="2 3">NBRC 112829</strain>
    </source>
</reference>
<dbReference type="PANTHER" id="PTHR45138:SF9">
    <property type="entry name" value="DIGUANYLATE CYCLASE DGCM-RELATED"/>
    <property type="match status" value="1"/>
</dbReference>
<keyword evidence="3" id="KW-1185">Reference proteome</keyword>
<dbReference type="SUPFAM" id="SSF55781">
    <property type="entry name" value="GAF domain-like"/>
    <property type="match status" value="3"/>
</dbReference>
<dbReference type="InterPro" id="IPR043128">
    <property type="entry name" value="Rev_trsase/Diguanyl_cyclase"/>
</dbReference>
<gene>
    <name evidence="2" type="ORF">Hgul01_03480</name>
</gene>
<dbReference type="EMBL" id="BAABRU010000012">
    <property type="protein sequence ID" value="GAA5529666.1"/>
    <property type="molecule type" value="Genomic_DNA"/>
</dbReference>
<dbReference type="InterPro" id="IPR000160">
    <property type="entry name" value="GGDEF_dom"/>
</dbReference>
<evidence type="ECO:0000313" key="2">
    <source>
        <dbReference type="EMBL" id="GAA5529666.1"/>
    </source>
</evidence>
<dbReference type="Gene3D" id="3.30.70.270">
    <property type="match status" value="1"/>
</dbReference>
<dbReference type="InterPro" id="IPR029016">
    <property type="entry name" value="GAF-like_dom_sf"/>
</dbReference>
<dbReference type="NCBIfam" id="TIGR00254">
    <property type="entry name" value="GGDEF"/>
    <property type="match status" value="1"/>
</dbReference>
<feature type="domain" description="GGDEF" evidence="1">
    <location>
        <begin position="590"/>
        <end position="717"/>
    </location>
</feature>
<dbReference type="PROSITE" id="PS50887">
    <property type="entry name" value="GGDEF"/>
    <property type="match status" value="1"/>
</dbReference>
<name>A0ABP9X2N5_9CHLR</name>
<dbReference type="InterPro" id="IPR050469">
    <property type="entry name" value="Diguanylate_Cyclase"/>
</dbReference>
<dbReference type="InterPro" id="IPR029787">
    <property type="entry name" value="Nucleotide_cyclase"/>
</dbReference>
<sequence length="717" mass="81803">MTKRRSVLRISSRQRTHFQANPWRIRRMITELHALHEIRHAINQALELDTVLEEIYSQTSRLMDTRQFYLALYSPEQELIEFALAVENGQRVSWPARPYANGLTEWILQHRRPLRINAHNLDPAVAPIIVGQPVQSFLGVPIVLGEQVLGVMSVQSVERAEAYSAHDEQILTMIADQAAVAIAHAKRFAAVDQQLQVRVAQLETLEATIRDLNETLDVDTILNRLLDRIQPIMHADAGMVCLLDTEQQRLYIRAIQGYPSEVRRFQFEGWPIDRGIAGLVARTGQPDWTADIRNSSYYVNSRPTTLSQMTVPIVHSGKVLGVMILESDRVGTFNDDTTRFVSQIADHAALSIHNAHIHQQAVEQQALLAQRSQQLNEVLRISQALSANLNLNDLLPEIVRAIQASLGFNIALLSLVDQERPTFMRRRAVVGVPDERWFELRDQLVPIEWYRSVMREEFRISRSYYIPHSHTSYTAIWGSNTDTYRPDLGERRPYEWHQDDALFVPLYDSDNNLISILSVDDPRDRRKPSFESVQVLEIFATQAAIAIENAHLYTITQQLAITDGLTGLFNQRHFMTMLDREVALAYRYNYPLSLLALDIDYFKQYNDNYGHLVGNVLLRDFARLICENVRDVDIVSRNGGEEFTIILPKTDQAGAVLLAERLRIRTAEHLFGQGHITVSIGVATLNNNWDAHTLHDQADQALYRAKNSGRNLVISVP</sequence>